<dbReference type="Proteomes" id="UP000196368">
    <property type="component" value="Unassembled WGS sequence"/>
</dbReference>
<evidence type="ECO:0000313" key="3">
    <source>
        <dbReference type="Proteomes" id="UP000196368"/>
    </source>
</evidence>
<dbReference type="RefSeq" id="WP_087288831.1">
    <property type="nucleotide sequence ID" value="NZ_NFJD01000003.1"/>
</dbReference>
<sequence length="117" mass="13073">MKKIFLLFPGLIVLSGCAAGINHNVAQINGQNYLIETKTNNFFGLSQWSSPSTLIPLEEEKEVVMPENYNPSTARAELAKIADECSIHSIKAQSRPNYKKMYKCIVDKLAELEQNAN</sequence>
<feature type="chain" id="PRO_5013391279" evidence="1">
    <location>
        <begin position="19"/>
        <end position="117"/>
    </location>
</feature>
<reference evidence="3" key="1">
    <citation type="submission" date="2017-04" db="EMBL/GenBank/DDBJ databases">
        <title>Function of individual gut microbiota members based on whole genome sequencing of pure cultures obtained from chicken caecum.</title>
        <authorList>
            <person name="Medvecky M."/>
            <person name="Cejkova D."/>
            <person name="Polansky O."/>
            <person name="Karasova D."/>
            <person name="Kubasova T."/>
            <person name="Cizek A."/>
            <person name="Rychlik I."/>
        </authorList>
    </citation>
    <scope>NUCLEOTIDE SEQUENCE [LARGE SCALE GENOMIC DNA]</scope>
    <source>
        <strain evidence="3">An273</strain>
    </source>
</reference>
<protein>
    <submittedName>
        <fullName evidence="2">Uncharacterized protein</fullName>
    </submittedName>
</protein>
<feature type="signal peptide" evidence="1">
    <location>
        <begin position="1"/>
        <end position="18"/>
    </location>
</feature>
<accession>A0A1Y4DCU2</accession>
<organism evidence="2 3">
    <name type="scientific">Candidatus Avelusimicrobium gallicola</name>
    <dbReference type="NCBI Taxonomy" id="2562704"/>
    <lineage>
        <taxon>Bacteria</taxon>
        <taxon>Pseudomonadati</taxon>
        <taxon>Elusimicrobiota</taxon>
        <taxon>Elusimicrobia</taxon>
        <taxon>Elusimicrobiales</taxon>
        <taxon>Elusimicrobiaceae</taxon>
        <taxon>Candidatus Avelusimicrobium</taxon>
    </lineage>
</organism>
<evidence type="ECO:0000256" key="1">
    <source>
        <dbReference type="SAM" id="SignalP"/>
    </source>
</evidence>
<proteinExistence type="predicted"/>
<gene>
    <name evidence="2" type="ORF">B5F75_05645</name>
</gene>
<evidence type="ECO:0000313" key="2">
    <source>
        <dbReference type="EMBL" id="OUO56675.1"/>
    </source>
</evidence>
<dbReference type="EMBL" id="NFJD01000003">
    <property type="protein sequence ID" value="OUO56675.1"/>
    <property type="molecule type" value="Genomic_DNA"/>
</dbReference>
<dbReference type="PROSITE" id="PS51257">
    <property type="entry name" value="PROKAR_LIPOPROTEIN"/>
    <property type="match status" value="1"/>
</dbReference>
<dbReference type="AlphaFoldDB" id="A0A1Y4DCU2"/>
<comment type="caution">
    <text evidence="2">The sequence shown here is derived from an EMBL/GenBank/DDBJ whole genome shotgun (WGS) entry which is preliminary data.</text>
</comment>
<keyword evidence="1" id="KW-0732">Signal</keyword>
<keyword evidence="3" id="KW-1185">Reference proteome</keyword>
<name>A0A1Y4DCU2_9BACT</name>